<evidence type="ECO:0000313" key="1">
    <source>
        <dbReference type="EMBL" id="TMO67432.1"/>
    </source>
</evidence>
<dbReference type="AlphaFoldDB" id="A0A5S3V8D2"/>
<dbReference type="EMBL" id="PNBX01000058">
    <property type="protein sequence ID" value="TMO67432.1"/>
    <property type="molecule type" value="Genomic_DNA"/>
</dbReference>
<dbReference type="RefSeq" id="WP_138592418.1">
    <property type="nucleotide sequence ID" value="NZ_PNBX01000058.1"/>
</dbReference>
<proteinExistence type="predicted"/>
<comment type="caution">
    <text evidence="1">The sequence shown here is derived from an EMBL/GenBank/DDBJ whole genome shotgun (WGS) entry which is preliminary data.</text>
</comment>
<reference evidence="1 2" key="1">
    <citation type="submission" date="2018-01" db="EMBL/GenBank/DDBJ databases">
        <authorList>
            <person name="Paulsen S."/>
            <person name="Gram L.K."/>
        </authorList>
    </citation>
    <scope>NUCLEOTIDE SEQUENCE [LARGE SCALE GENOMIC DNA]</scope>
    <source>
        <strain evidence="1 2">S3790</strain>
    </source>
</reference>
<gene>
    <name evidence="1" type="ORF">CWC19_13840</name>
</gene>
<evidence type="ECO:0000313" key="2">
    <source>
        <dbReference type="Proteomes" id="UP000307217"/>
    </source>
</evidence>
<reference evidence="2" key="2">
    <citation type="submission" date="2019-06" db="EMBL/GenBank/DDBJ databases">
        <title>Co-occurence of chitin degradation, pigmentation and bioactivity in marine Pseudoalteromonas.</title>
        <authorList>
            <person name="Sonnenschein E.C."/>
            <person name="Bech P.K."/>
        </authorList>
    </citation>
    <scope>NUCLEOTIDE SEQUENCE [LARGE SCALE GENOMIC DNA]</scope>
    <source>
        <strain evidence="2">S3790</strain>
    </source>
</reference>
<dbReference type="Proteomes" id="UP000307217">
    <property type="component" value="Unassembled WGS sequence"/>
</dbReference>
<organism evidence="1 2">
    <name type="scientific">Pseudoalteromonas aurantia</name>
    <dbReference type="NCBI Taxonomy" id="43654"/>
    <lineage>
        <taxon>Bacteria</taxon>
        <taxon>Pseudomonadati</taxon>
        <taxon>Pseudomonadota</taxon>
        <taxon>Gammaproteobacteria</taxon>
        <taxon>Alteromonadales</taxon>
        <taxon>Pseudoalteromonadaceae</taxon>
        <taxon>Pseudoalteromonas</taxon>
    </lineage>
</organism>
<accession>A0A5S3V8D2</accession>
<sequence>MATIQNAVQAMVDKLVTDMKGSTPLSAEDQALVSNAITKLADNDRLEKAIIAVAEEHLDVATGELTNASTVVQELKTQLAAQVTNLALLPTLETTFNTMSDALVSKVAEAISDLPAKLVDPTYRLAEPEFKLDFYDNTTSLLQSGGQTFGAYNTISLVNYDANTFCVYFDGGNKTSATNKATLMTLNAQGEVSQSSRATQLLTSNGLDKLGLCVLPSQETTLFTYITASKQLTVYKSGSFTTEATQDTEYFKIYQDKATKYLYTVDAKILNEFDGQVWVQKRDQVFNSESEFDVWAASQALLPLHEKILIPQAGNISVNTYTGYETGLSYLQINRPTFKNELAMKDGVFIDIPVVGHQKIVRYSQEQLAHSANVYKFARSFKGKILLPNIHKPITARLESVAPSNNYNSNNGEYHSQRDPQLIAFSPIHRALIVYQYFLFYKSNGSPESGKTLCRVYFD</sequence>
<name>A0A5S3V8D2_9GAMM</name>
<protein>
    <submittedName>
        <fullName evidence="1">Uncharacterized protein</fullName>
    </submittedName>
</protein>
<dbReference type="OrthoDB" id="6286316at2"/>